<evidence type="ECO:0000313" key="2">
    <source>
        <dbReference type="Proteomes" id="UP000706525"/>
    </source>
</evidence>
<sequence length="197" mass="20688">MFLRRTRANAGFTMIESLVAVLVLGVGVLGVANLLANSLRFSQQSTYELVASSLANDMAERMRANAERVRDGGYRGIDTATVTSRGTSLLTNACQGQECALLRERQDIKEWTRRVTASLPGGRGVVCADANPLAPGARDAWNCAASTSGAQSPLVIKLGWVPRTASNSDAKVPSGRGADDGVAVVQLVVVTSPLTGK</sequence>
<dbReference type="InterPro" id="IPR013362">
    <property type="entry name" value="Pilus_4_PilV"/>
</dbReference>
<organism evidence="1 2">
    <name type="scientific">Cupriavidus pampae</name>
    <dbReference type="NCBI Taxonomy" id="659251"/>
    <lineage>
        <taxon>Bacteria</taxon>
        <taxon>Pseudomonadati</taxon>
        <taxon>Pseudomonadota</taxon>
        <taxon>Betaproteobacteria</taxon>
        <taxon>Burkholderiales</taxon>
        <taxon>Burkholderiaceae</taxon>
        <taxon>Cupriavidus</taxon>
    </lineage>
</organism>
<dbReference type="NCBIfam" id="TIGR02532">
    <property type="entry name" value="IV_pilin_GFxxxE"/>
    <property type="match status" value="1"/>
</dbReference>
<dbReference type="Pfam" id="PF07963">
    <property type="entry name" value="N_methyl"/>
    <property type="match status" value="1"/>
</dbReference>
<keyword evidence="2" id="KW-1185">Reference proteome</keyword>
<proteinExistence type="predicted"/>
<protein>
    <recommendedName>
        <fullName evidence="3">Type IV pilus modification protein PilV</fullName>
    </recommendedName>
</protein>
<dbReference type="NCBIfam" id="TIGR02523">
    <property type="entry name" value="type_IV_pilV"/>
    <property type="match status" value="1"/>
</dbReference>
<dbReference type="RefSeq" id="WP_223984815.1">
    <property type="nucleotide sequence ID" value="NZ_CAJZAG010000003.1"/>
</dbReference>
<gene>
    <name evidence="1" type="ORF">LMG32289_01695</name>
</gene>
<reference evidence="1 2" key="1">
    <citation type="submission" date="2021-08" db="EMBL/GenBank/DDBJ databases">
        <authorList>
            <person name="Peeters C."/>
        </authorList>
    </citation>
    <scope>NUCLEOTIDE SEQUENCE [LARGE SCALE GENOMIC DNA]</scope>
    <source>
        <strain evidence="1 2">LMG 32289</strain>
    </source>
</reference>
<dbReference type="Proteomes" id="UP000706525">
    <property type="component" value="Unassembled WGS sequence"/>
</dbReference>
<dbReference type="InterPro" id="IPR012902">
    <property type="entry name" value="N_methyl_site"/>
</dbReference>
<evidence type="ECO:0000313" key="1">
    <source>
        <dbReference type="EMBL" id="CAG9169489.1"/>
    </source>
</evidence>
<dbReference type="EMBL" id="CAJZAG010000003">
    <property type="protein sequence ID" value="CAG9169489.1"/>
    <property type="molecule type" value="Genomic_DNA"/>
</dbReference>
<accession>A0ABM8WPX5</accession>
<comment type="caution">
    <text evidence="1">The sequence shown here is derived from an EMBL/GenBank/DDBJ whole genome shotgun (WGS) entry which is preliminary data.</text>
</comment>
<evidence type="ECO:0008006" key="3">
    <source>
        <dbReference type="Google" id="ProtNLM"/>
    </source>
</evidence>
<name>A0ABM8WPX5_9BURK</name>